<protein>
    <submittedName>
        <fullName evidence="1">Uncharacterized protein</fullName>
    </submittedName>
</protein>
<keyword evidence="2" id="KW-1185">Reference proteome</keyword>
<sequence>HLLQRISDNHPDLDIKNMQLSYFIPRFHRPSYGDLCQSKYLFNYARGVGRTHGETIEQSWSNMNLAALSTQEMGPGAWHLSLNDHWSGWNWKKILGMGMGSFVSC</sequence>
<proteinExistence type="predicted"/>
<dbReference type="EMBL" id="WIUZ02000025">
    <property type="protein sequence ID" value="KAF9778059.1"/>
    <property type="molecule type" value="Genomic_DNA"/>
</dbReference>
<gene>
    <name evidence="1" type="ORF">BJ322DRAFT_1015179</name>
</gene>
<reference evidence="1" key="2">
    <citation type="submission" date="2020-11" db="EMBL/GenBank/DDBJ databases">
        <authorList>
            <consortium name="DOE Joint Genome Institute"/>
            <person name="Kuo A."/>
            <person name="Miyauchi S."/>
            <person name="Kiss E."/>
            <person name="Drula E."/>
            <person name="Kohler A."/>
            <person name="Sanchez-Garcia M."/>
            <person name="Andreopoulos B."/>
            <person name="Barry K.W."/>
            <person name="Bonito G."/>
            <person name="Buee M."/>
            <person name="Carver A."/>
            <person name="Chen C."/>
            <person name="Cichocki N."/>
            <person name="Clum A."/>
            <person name="Culley D."/>
            <person name="Crous P.W."/>
            <person name="Fauchery L."/>
            <person name="Girlanda M."/>
            <person name="Hayes R."/>
            <person name="Keri Z."/>
            <person name="Labutti K."/>
            <person name="Lipzen A."/>
            <person name="Lombard V."/>
            <person name="Magnuson J."/>
            <person name="Maillard F."/>
            <person name="Morin E."/>
            <person name="Murat C."/>
            <person name="Nolan M."/>
            <person name="Ohm R."/>
            <person name="Pangilinan J."/>
            <person name="Pereira M."/>
            <person name="Perotto S."/>
            <person name="Peter M."/>
            <person name="Riley R."/>
            <person name="Sitrit Y."/>
            <person name="Stielow B."/>
            <person name="Szollosi G."/>
            <person name="Zifcakova L."/>
            <person name="Stursova M."/>
            <person name="Spatafora J.W."/>
            <person name="Tedersoo L."/>
            <person name="Vaario L.-M."/>
            <person name="Yamada A."/>
            <person name="Yan M."/>
            <person name="Wang P."/>
            <person name="Xu J."/>
            <person name="Bruns T."/>
            <person name="Baldrian P."/>
            <person name="Vilgalys R."/>
            <person name="Henrissat B."/>
            <person name="Grigoriev I.V."/>
            <person name="Hibbett D."/>
            <person name="Nagy L.G."/>
            <person name="Martin F.M."/>
        </authorList>
    </citation>
    <scope>NUCLEOTIDE SEQUENCE</scope>
    <source>
        <strain evidence="1">UH-Tt-Lm1</strain>
    </source>
</reference>
<dbReference type="AlphaFoldDB" id="A0A9P6L121"/>
<accession>A0A9P6L121</accession>
<reference evidence="1" key="1">
    <citation type="journal article" date="2020" name="Nat. Commun.">
        <title>Large-scale genome sequencing of mycorrhizal fungi provides insights into the early evolution of symbiotic traits.</title>
        <authorList>
            <person name="Miyauchi S."/>
            <person name="Kiss E."/>
            <person name="Kuo A."/>
            <person name="Drula E."/>
            <person name="Kohler A."/>
            <person name="Sanchez-Garcia M."/>
            <person name="Morin E."/>
            <person name="Andreopoulos B."/>
            <person name="Barry K.W."/>
            <person name="Bonito G."/>
            <person name="Buee M."/>
            <person name="Carver A."/>
            <person name="Chen C."/>
            <person name="Cichocki N."/>
            <person name="Clum A."/>
            <person name="Culley D."/>
            <person name="Crous P.W."/>
            <person name="Fauchery L."/>
            <person name="Girlanda M."/>
            <person name="Hayes R.D."/>
            <person name="Keri Z."/>
            <person name="LaButti K."/>
            <person name="Lipzen A."/>
            <person name="Lombard V."/>
            <person name="Magnuson J."/>
            <person name="Maillard F."/>
            <person name="Murat C."/>
            <person name="Nolan M."/>
            <person name="Ohm R.A."/>
            <person name="Pangilinan J."/>
            <person name="Pereira M.F."/>
            <person name="Perotto S."/>
            <person name="Peter M."/>
            <person name="Pfister S."/>
            <person name="Riley R."/>
            <person name="Sitrit Y."/>
            <person name="Stielow J.B."/>
            <person name="Szollosi G."/>
            <person name="Zifcakova L."/>
            <person name="Stursova M."/>
            <person name="Spatafora J.W."/>
            <person name="Tedersoo L."/>
            <person name="Vaario L.M."/>
            <person name="Yamada A."/>
            <person name="Yan M."/>
            <person name="Wang P."/>
            <person name="Xu J."/>
            <person name="Bruns T."/>
            <person name="Baldrian P."/>
            <person name="Vilgalys R."/>
            <person name="Dunand C."/>
            <person name="Henrissat B."/>
            <person name="Grigoriev I.V."/>
            <person name="Hibbett D."/>
            <person name="Nagy L.G."/>
            <person name="Martin F.M."/>
        </authorList>
    </citation>
    <scope>NUCLEOTIDE SEQUENCE</scope>
    <source>
        <strain evidence="1">UH-Tt-Lm1</strain>
    </source>
</reference>
<dbReference type="InterPro" id="IPR040521">
    <property type="entry name" value="KDZ"/>
</dbReference>
<organism evidence="1 2">
    <name type="scientific">Thelephora terrestris</name>
    <dbReference type="NCBI Taxonomy" id="56493"/>
    <lineage>
        <taxon>Eukaryota</taxon>
        <taxon>Fungi</taxon>
        <taxon>Dikarya</taxon>
        <taxon>Basidiomycota</taxon>
        <taxon>Agaricomycotina</taxon>
        <taxon>Agaricomycetes</taxon>
        <taxon>Thelephorales</taxon>
        <taxon>Thelephoraceae</taxon>
        <taxon>Thelephora</taxon>
    </lineage>
</organism>
<comment type="caution">
    <text evidence="1">The sequence shown here is derived from an EMBL/GenBank/DDBJ whole genome shotgun (WGS) entry which is preliminary data.</text>
</comment>
<dbReference type="Pfam" id="PF18758">
    <property type="entry name" value="KDZ"/>
    <property type="match status" value="1"/>
</dbReference>
<dbReference type="OrthoDB" id="3257768at2759"/>
<feature type="non-terminal residue" evidence="1">
    <location>
        <position position="1"/>
    </location>
</feature>
<dbReference type="Proteomes" id="UP000736335">
    <property type="component" value="Unassembled WGS sequence"/>
</dbReference>
<evidence type="ECO:0000313" key="1">
    <source>
        <dbReference type="EMBL" id="KAF9778059.1"/>
    </source>
</evidence>
<evidence type="ECO:0000313" key="2">
    <source>
        <dbReference type="Proteomes" id="UP000736335"/>
    </source>
</evidence>
<name>A0A9P6L121_9AGAM</name>